<proteinExistence type="predicted"/>
<dbReference type="Proteomes" id="UP000005730">
    <property type="component" value="Chromosome"/>
</dbReference>
<sequence>MSENLAQEIRLCEEAAQKMVADAKAEASKLVAEAKAYASKSVKEAWQRLYREHRERIAKAEKEADLVAQGLLEKGRAEAEAYFESKKGSVPSVVSWVVEEVMRSHGLG</sequence>
<feature type="coiled-coil region" evidence="1">
    <location>
        <begin position="13"/>
        <end position="63"/>
    </location>
</feature>
<evidence type="ECO:0000256" key="1">
    <source>
        <dbReference type="SAM" id="Coils"/>
    </source>
</evidence>
<name>H0URP2_9BACT</name>
<dbReference type="OrthoDB" id="5677at2"/>
<organism evidence="2 3">
    <name type="scientific">Thermanaerovibrio velox DSM 12556</name>
    <dbReference type="NCBI Taxonomy" id="926567"/>
    <lineage>
        <taxon>Bacteria</taxon>
        <taxon>Thermotogati</taxon>
        <taxon>Synergistota</taxon>
        <taxon>Synergistia</taxon>
        <taxon>Synergistales</taxon>
        <taxon>Synergistaceae</taxon>
        <taxon>Thermanaerovibrio</taxon>
    </lineage>
</organism>
<accession>H0URP2</accession>
<gene>
    <name evidence="2" type="ORF">TheveDRAFT_0843</name>
</gene>
<protein>
    <submittedName>
        <fullName evidence="2">Uncharacterized protein</fullName>
    </submittedName>
</protein>
<dbReference type="STRING" id="926567.TheveDRAFT_0843"/>
<keyword evidence="1" id="KW-0175">Coiled coil</keyword>
<evidence type="ECO:0000313" key="2">
    <source>
        <dbReference type="EMBL" id="EHM09981.1"/>
    </source>
</evidence>
<evidence type="ECO:0000313" key="3">
    <source>
        <dbReference type="Proteomes" id="UP000005730"/>
    </source>
</evidence>
<dbReference type="AlphaFoldDB" id="H0URP2"/>
<dbReference type="Gene3D" id="1.20.5.2950">
    <property type="match status" value="1"/>
</dbReference>
<dbReference type="eggNOG" id="COG2811">
    <property type="taxonomic scope" value="Bacteria"/>
</dbReference>
<dbReference type="EMBL" id="CM001377">
    <property type="protein sequence ID" value="EHM09981.1"/>
    <property type="molecule type" value="Genomic_DNA"/>
</dbReference>
<keyword evidence="3" id="KW-1185">Reference proteome</keyword>
<dbReference type="HOGENOM" id="CLU_174551_0_0_0"/>
<reference evidence="2 3" key="1">
    <citation type="submission" date="2011-10" db="EMBL/GenBank/DDBJ databases">
        <title>The Noncontiguous Finished genome of Thermanaerovibrio velox DSM 12556.</title>
        <authorList>
            <consortium name="US DOE Joint Genome Institute (JGI-PGF)"/>
            <person name="Lucas S."/>
            <person name="Copeland A."/>
            <person name="Lapidus A."/>
            <person name="Glavina del Rio T."/>
            <person name="Dalin E."/>
            <person name="Tice H."/>
            <person name="Bruce D."/>
            <person name="Goodwin L."/>
            <person name="Pitluck S."/>
            <person name="Peters L."/>
            <person name="Mikhailova N."/>
            <person name="Teshima H."/>
            <person name="Kyrpides N."/>
            <person name="Mavromatis K."/>
            <person name="Ivanova N."/>
            <person name="Markowitz V."/>
            <person name="Cheng J.-F."/>
            <person name="Hugenholtz P."/>
            <person name="Woyke T."/>
            <person name="Wu D."/>
            <person name="Spring S."/>
            <person name="Brambilla E.-M."/>
            <person name="Klenk H.-P."/>
            <person name="Eisen J.A."/>
        </authorList>
    </citation>
    <scope>NUCLEOTIDE SEQUENCE [LARGE SCALE GENOMIC DNA]</scope>
    <source>
        <strain evidence="2 3">DSM 12556</strain>
    </source>
</reference>